<dbReference type="PANTHER" id="PTHR42978">
    <property type="entry name" value="QUORUM-QUENCHING LACTONASE YTNP-RELATED-RELATED"/>
    <property type="match status" value="1"/>
</dbReference>
<dbReference type="GO" id="GO:0016787">
    <property type="term" value="F:hydrolase activity"/>
    <property type="evidence" value="ECO:0007669"/>
    <property type="project" value="UniProtKB-KW"/>
</dbReference>
<comment type="similarity">
    <text evidence="2">Belongs to the metallo-beta-lactamase superfamily.</text>
</comment>
<dbReference type="RefSeq" id="WP_035942937.1">
    <property type="nucleotide sequence ID" value="NZ_CADFFX010000033.1"/>
</dbReference>
<dbReference type="EMBL" id="JFHC01000121">
    <property type="protein sequence ID" value="KDR37944.1"/>
    <property type="molecule type" value="Genomic_DNA"/>
</dbReference>
<feature type="domain" description="Metallo-beta-lactamase" evidence="6">
    <location>
        <begin position="23"/>
        <end position="204"/>
    </location>
</feature>
<dbReference type="CDD" id="cd07711">
    <property type="entry name" value="MBLAC1-like_MBL-fold"/>
    <property type="match status" value="1"/>
</dbReference>
<sequence>MKPTYEILVQGNNLRLKHDFLGIANVTLIRAQEGLILFDTGGYVSRLGLLKALRERGIAPADIKTVFLSHLHFDHAHNVDLFAHARFVVSQREWEYVPHPHPDDLLLPWGIREQLSKSKIEFISGEGQLDHGIHFFPAPGHTPGCYGLELDTADRGRVIIAGDAIKYAKEAILKRCDMAFDEIDVGTRTIQRILDRADRIVPGHFPELIRQADGSFVWEDSAPFELLVR</sequence>
<accession>A0A069PDQ4</accession>
<dbReference type="AlphaFoldDB" id="A0A069PDQ4"/>
<evidence type="ECO:0000313" key="7">
    <source>
        <dbReference type="EMBL" id="KDR37944.1"/>
    </source>
</evidence>
<reference evidence="7 8" key="1">
    <citation type="submission" date="2014-03" db="EMBL/GenBank/DDBJ databases">
        <title>Draft Genome Sequences of Four Burkholderia Strains.</title>
        <authorList>
            <person name="Liu X.Y."/>
            <person name="Li C.X."/>
            <person name="Xu J.H."/>
        </authorList>
    </citation>
    <scope>NUCLEOTIDE SEQUENCE [LARGE SCALE GENOMIC DNA]</scope>
    <source>
        <strain evidence="7 8">DSM 50014</strain>
    </source>
</reference>
<keyword evidence="4" id="KW-0378">Hydrolase</keyword>
<evidence type="ECO:0000256" key="3">
    <source>
        <dbReference type="ARBA" id="ARBA00022723"/>
    </source>
</evidence>
<evidence type="ECO:0000259" key="6">
    <source>
        <dbReference type="SMART" id="SM00849"/>
    </source>
</evidence>
<keyword evidence="5" id="KW-0862">Zinc</keyword>
<organism evidence="7 8">
    <name type="scientific">Caballeronia glathei</name>
    <dbReference type="NCBI Taxonomy" id="60547"/>
    <lineage>
        <taxon>Bacteria</taxon>
        <taxon>Pseudomonadati</taxon>
        <taxon>Pseudomonadota</taxon>
        <taxon>Betaproteobacteria</taxon>
        <taxon>Burkholderiales</taxon>
        <taxon>Burkholderiaceae</taxon>
        <taxon>Caballeronia</taxon>
    </lineage>
</organism>
<comment type="cofactor">
    <cofactor evidence="1">
        <name>Zn(2+)</name>
        <dbReference type="ChEBI" id="CHEBI:29105"/>
    </cofactor>
</comment>
<dbReference type="PANTHER" id="PTHR42978:SF2">
    <property type="entry name" value="102 KBASES UNSTABLE REGION: FROM 1 TO 119443"/>
    <property type="match status" value="1"/>
</dbReference>
<protein>
    <submittedName>
        <fullName evidence="7">Lactamase</fullName>
    </submittedName>
</protein>
<keyword evidence="8" id="KW-1185">Reference proteome</keyword>
<dbReference type="Gene3D" id="3.60.15.10">
    <property type="entry name" value="Ribonuclease Z/Hydroxyacylglutathione hydrolase-like"/>
    <property type="match status" value="1"/>
</dbReference>
<name>A0A069PDQ4_9BURK</name>
<evidence type="ECO:0000256" key="5">
    <source>
        <dbReference type="ARBA" id="ARBA00022833"/>
    </source>
</evidence>
<dbReference type="InterPro" id="IPR001279">
    <property type="entry name" value="Metallo-B-lactamas"/>
</dbReference>
<proteinExistence type="inferred from homology"/>
<evidence type="ECO:0000256" key="4">
    <source>
        <dbReference type="ARBA" id="ARBA00022801"/>
    </source>
</evidence>
<dbReference type="Proteomes" id="UP000027466">
    <property type="component" value="Unassembled WGS sequence"/>
</dbReference>
<dbReference type="Pfam" id="PF00753">
    <property type="entry name" value="Lactamase_B"/>
    <property type="match status" value="1"/>
</dbReference>
<dbReference type="GO" id="GO:0046872">
    <property type="term" value="F:metal ion binding"/>
    <property type="evidence" value="ECO:0007669"/>
    <property type="project" value="UniProtKB-KW"/>
</dbReference>
<dbReference type="InterPro" id="IPR051013">
    <property type="entry name" value="MBL_superfamily_lactonases"/>
</dbReference>
<gene>
    <name evidence="7" type="ORF">BG61_05620</name>
</gene>
<evidence type="ECO:0000256" key="1">
    <source>
        <dbReference type="ARBA" id="ARBA00001947"/>
    </source>
</evidence>
<dbReference type="SMART" id="SM00849">
    <property type="entry name" value="Lactamase_B"/>
    <property type="match status" value="1"/>
</dbReference>
<evidence type="ECO:0000313" key="8">
    <source>
        <dbReference type="Proteomes" id="UP000027466"/>
    </source>
</evidence>
<comment type="caution">
    <text evidence="7">The sequence shown here is derived from an EMBL/GenBank/DDBJ whole genome shotgun (WGS) entry which is preliminary data.</text>
</comment>
<dbReference type="SUPFAM" id="SSF56281">
    <property type="entry name" value="Metallo-hydrolase/oxidoreductase"/>
    <property type="match status" value="1"/>
</dbReference>
<dbReference type="InterPro" id="IPR036866">
    <property type="entry name" value="RibonucZ/Hydroxyglut_hydro"/>
</dbReference>
<keyword evidence="3" id="KW-0479">Metal-binding</keyword>
<evidence type="ECO:0000256" key="2">
    <source>
        <dbReference type="ARBA" id="ARBA00007749"/>
    </source>
</evidence>